<dbReference type="GO" id="GO:0015074">
    <property type="term" value="P:DNA integration"/>
    <property type="evidence" value="ECO:0007669"/>
    <property type="project" value="InterPro"/>
</dbReference>
<dbReference type="Gene3D" id="3.30.420.10">
    <property type="entry name" value="Ribonuclease H-like superfamily/Ribonuclease H"/>
    <property type="match status" value="1"/>
</dbReference>
<protein>
    <submittedName>
        <fullName evidence="2">ISNCY family transposase</fullName>
    </submittedName>
</protein>
<dbReference type="Pfam" id="PF09299">
    <property type="entry name" value="Mu-transpos_C"/>
    <property type="match status" value="1"/>
</dbReference>
<evidence type="ECO:0000259" key="1">
    <source>
        <dbReference type="PROSITE" id="PS50994"/>
    </source>
</evidence>
<dbReference type="InterPro" id="IPR015378">
    <property type="entry name" value="Transposase-like_Mu_C"/>
</dbReference>
<organism evidence="2 3">
    <name type="scientific">Nocardia nova</name>
    <dbReference type="NCBI Taxonomy" id="37330"/>
    <lineage>
        <taxon>Bacteria</taxon>
        <taxon>Bacillati</taxon>
        <taxon>Actinomycetota</taxon>
        <taxon>Actinomycetes</taxon>
        <taxon>Mycobacteriales</taxon>
        <taxon>Nocardiaceae</taxon>
        <taxon>Nocardia</taxon>
    </lineage>
</organism>
<dbReference type="PROSITE" id="PS50994">
    <property type="entry name" value="INTEGRASE"/>
    <property type="match status" value="1"/>
</dbReference>
<name>A0A2S6AKY0_9NOCA</name>
<dbReference type="InterPro" id="IPR036397">
    <property type="entry name" value="RNaseH_sf"/>
</dbReference>
<dbReference type="GO" id="GO:0003676">
    <property type="term" value="F:nucleic acid binding"/>
    <property type="evidence" value="ECO:0007669"/>
    <property type="project" value="InterPro"/>
</dbReference>
<dbReference type="SUPFAM" id="SSF53098">
    <property type="entry name" value="Ribonuclease H-like"/>
    <property type="match status" value="1"/>
</dbReference>
<gene>
    <name evidence="2" type="ORF">C5E45_23730</name>
</gene>
<dbReference type="AlphaFoldDB" id="A0A2S6AKY0"/>
<proteinExistence type="predicted"/>
<evidence type="ECO:0000313" key="2">
    <source>
        <dbReference type="EMBL" id="PPJ35876.1"/>
    </source>
</evidence>
<dbReference type="InterPro" id="IPR012337">
    <property type="entry name" value="RNaseH-like_sf"/>
</dbReference>
<dbReference type="InterPro" id="IPR001584">
    <property type="entry name" value="Integrase_cat-core"/>
</dbReference>
<accession>A0A2S6AKY0</accession>
<sequence>MVDASRRALRQAAVDRLAQLAEQNGLSSEHVRLTAETLGVTERTVWRWLAARKAETPARQRDRFRIDDRMRVRLAYWRGNAAALQRELVAQHRAGGPPTPTVSTVQRAILRDLTPGEIAGLRRGERERRKFDVFLQRPTSFRNAVWEADHVEASVQVEVDGRLVKPWITWFVDAAHDVILGAAVTAQTPSRESVLAAPRAAVLRRPPYGPAGGLPGAVRMDRGKDFLSRTVSEALGVFAVRVVDLPGYTPHLKGTVEMVNGAVEQMLFAQLPRYTHRQTQTSGAPVDPDQPALTFEAFVNEVLAWVSWWNTEHTVEALELMTPMESWLADPTPVHEVDETRLWTFTLEDNRRHRKITTKGVAFGRGRHYVADWMVGLVGTTVRIRYMPHHIGEIEVIDAKTGAHLGKATLSDGADADTRRAVRRARDRKAARLRSELAAAERSRRVRYAASTTPEPARRLDAMTAAEASQVLAEDQADDMARYARADLIPLDPPPASWVRPIDLDAAARRTGSKDS</sequence>
<reference evidence="2 3" key="1">
    <citation type="submission" date="2018-02" db="EMBL/GenBank/DDBJ databases">
        <title>8 Nocardia nova and 1 Nocardia cyriacigeorgica strain used for evolution to TMP-SMX.</title>
        <authorList>
            <person name="Mehta H."/>
            <person name="Weng J."/>
            <person name="Shamoo Y."/>
        </authorList>
    </citation>
    <scope>NUCLEOTIDE SEQUENCE [LARGE SCALE GENOMIC DNA]</scope>
    <source>
        <strain evidence="2 3">MDA3139</strain>
    </source>
</reference>
<comment type="caution">
    <text evidence="2">The sequence shown here is derived from an EMBL/GenBank/DDBJ whole genome shotgun (WGS) entry which is preliminary data.</text>
</comment>
<evidence type="ECO:0000313" key="3">
    <source>
        <dbReference type="Proteomes" id="UP000239874"/>
    </source>
</evidence>
<dbReference type="Proteomes" id="UP000239874">
    <property type="component" value="Unassembled WGS sequence"/>
</dbReference>
<feature type="domain" description="Integrase catalytic" evidence="1">
    <location>
        <begin position="134"/>
        <end position="331"/>
    </location>
</feature>
<dbReference type="EMBL" id="PSZC01000018">
    <property type="protein sequence ID" value="PPJ35876.1"/>
    <property type="molecule type" value="Genomic_DNA"/>
</dbReference>